<dbReference type="AlphaFoldDB" id="A0A5L4DBC6"/>
<name>A0A5L4DBC6_CAMUP</name>
<reference evidence="1 2" key="1">
    <citation type="submission" date="2018-06" db="EMBL/GenBank/DDBJ databases">
        <authorList>
            <consortium name="PulseNet: The National Subtyping Network for Foodborne Disease Surveillance"/>
            <person name="Tarr C.L."/>
            <person name="Trees E."/>
            <person name="Katz L.S."/>
            <person name="Carleton-Romer H.A."/>
            <person name="Stroika S."/>
            <person name="Kucerova Z."/>
            <person name="Roache K.F."/>
            <person name="Sabol A.L."/>
            <person name="Besser J."/>
            <person name="Gerner-Smidt P."/>
        </authorList>
    </citation>
    <scope>NUCLEOTIDE SEQUENCE [LARGE SCALE GENOMIC DNA]</scope>
    <source>
        <strain evidence="1 2">PNUSAC003104</strain>
    </source>
</reference>
<dbReference type="InterPro" id="IPR021107">
    <property type="entry name" value="Restrct_endonuc_II_HinP1I"/>
</dbReference>
<comment type="caution">
    <text evidence="1">The sequence shown here is derived from an EMBL/GenBank/DDBJ whole genome shotgun (WGS) entry which is preliminary data.</text>
</comment>
<dbReference type="Pfam" id="PF11463">
    <property type="entry name" value="R-HINP1I"/>
    <property type="match status" value="1"/>
</dbReference>
<evidence type="ECO:0000313" key="2">
    <source>
        <dbReference type="Proteomes" id="UP000535305"/>
    </source>
</evidence>
<accession>A0A5L4DBC6</accession>
<keyword evidence="2" id="KW-1185">Reference proteome</keyword>
<protein>
    <submittedName>
        <fullName evidence="1">Uncharacterized protein</fullName>
    </submittedName>
</protein>
<dbReference type="Proteomes" id="UP000535305">
    <property type="component" value="Unassembled WGS sequence"/>
</dbReference>
<gene>
    <name evidence="1" type="ORF">CT510_08235</name>
</gene>
<dbReference type="EMBL" id="AABVLA010000041">
    <property type="protein sequence ID" value="EAJ1622616.1"/>
    <property type="molecule type" value="Genomic_DNA"/>
</dbReference>
<sequence length="32" mass="3414">MGKVGIQRKGGDGGKKGAKMLQFKIDPTLLLK</sequence>
<evidence type="ECO:0000313" key="1">
    <source>
        <dbReference type="EMBL" id="EAJ1622616.1"/>
    </source>
</evidence>
<organism evidence="1 2">
    <name type="scientific">Campylobacter upsaliensis</name>
    <dbReference type="NCBI Taxonomy" id="28080"/>
    <lineage>
        <taxon>Bacteria</taxon>
        <taxon>Pseudomonadati</taxon>
        <taxon>Campylobacterota</taxon>
        <taxon>Epsilonproteobacteria</taxon>
        <taxon>Campylobacterales</taxon>
        <taxon>Campylobacteraceae</taxon>
        <taxon>Campylobacter</taxon>
    </lineage>
</organism>
<proteinExistence type="predicted"/>